<dbReference type="Proteomes" id="UP000467240">
    <property type="component" value="Unassembled WGS sequence"/>
</dbReference>
<dbReference type="SMART" id="SM00860">
    <property type="entry name" value="SMI1_KNR4"/>
    <property type="match status" value="1"/>
</dbReference>
<dbReference type="AlphaFoldDB" id="A0A7J5BNW4"/>
<dbReference type="SUPFAM" id="SSF160631">
    <property type="entry name" value="SMI1/KNR4-like"/>
    <property type="match status" value="1"/>
</dbReference>
<dbReference type="Gene3D" id="3.40.1580.10">
    <property type="entry name" value="SMI1/KNR4-like"/>
    <property type="match status" value="1"/>
</dbReference>
<evidence type="ECO:0000313" key="3">
    <source>
        <dbReference type="Proteomes" id="UP000467240"/>
    </source>
</evidence>
<organism evidence="2 3">
    <name type="scientific">Pseudoclavibacter chungangensis</name>
    <dbReference type="NCBI Taxonomy" id="587635"/>
    <lineage>
        <taxon>Bacteria</taxon>
        <taxon>Bacillati</taxon>
        <taxon>Actinomycetota</taxon>
        <taxon>Actinomycetes</taxon>
        <taxon>Micrococcales</taxon>
        <taxon>Microbacteriaceae</taxon>
        <taxon>Pseudoclavibacter</taxon>
    </lineage>
</organism>
<dbReference type="OrthoDB" id="1190024at2"/>
<dbReference type="EMBL" id="WBJZ01000019">
    <property type="protein sequence ID" value="KAB1654280.1"/>
    <property type="molecule type" value="Genomic_DNA"/>
</dbReference>
<reference evidence="2 3" key="1">
    <citation type="submission" date="2019-09" db="EMBL/GenBank/DDBJ databases">
        <title>Phylogeny of genus Pseudoclavibacter and closely related genus.</title>
        <authorList>
            <person name="Li Y."/>
        </authorList>
    </citation>
    <scope>NUCLEOTIDE SEQUENCE [LARGE SCALE GENOMIC DNA]</scope>
    <source>
        <strain evidence="2 3">DSM 23821</strain>
    </source>
</reference>
<sequence>MSEDAQLERIRAKLELAREYPRRSRIDGADEHEFALGPVATEPKVAALEKCLGVSLPADYRRFVTEIGDGGAFPTGRLAVLPDVRAGDAELDLDPPLPVDDALIGHLKAECTATPDDDEYGTGDADATNDGILPIAANGFRWSGGNFIGLVLNGPYRGRLAACHPGGLRQPVFLWEATFLDQYERWLDEILDGDYARLGGEHLRSTAWFRPRGSEEELLAGFLDAPDARQAEAHLLALRDLDELSPTTLATLARSLHTHEEQAPSLLATLVQHDKRRAAPLLLDWLLVDLTAVCSALSGCPASYIDEFADLIVEQLMGSRFETAAEGTRAVVAAEFALKDSSASLARRLEGYARHRNDGTRLEAIRLLRRVYRPTDFTGVVATAFEDRNPEHLVALLDVLNDLVWRDVAREREMVPLYVDAAKQHARRLRWPLTPTDQAMLAGLTRILAPFDLTPIRALDLTEDEIERLVTTHA</sequence>
<protein>
    <submittedName>
        <fullName evidence="2">SMI1/KNR4 family protein</fullName>
    </submittedName>
</protein>
<name>A0A7J5BNW4_9MICO</name>
<keyword evidence="3" id="KW-1185">Reference proteome</keyword>
<dbReference type="InterPro" id="IPR018958">
    <property type="entry name" value="Knr4/Smi1-like_dom"/>
</dbReference>
<gene>
    <name evidence="2" type="ORF">F8O01_13670</name>
</gene>
<evidence type="ECO:0000313" key="2">
    <source>
        <dbReference type="EMBL" id="KAB1654280.1"/>
    </source>
</evidence>
<comment type="caution">
    <text evidence="2">The sequence shown here is derived from an EMBL/GenBank/DDBJ whole genome shotgun (WGS) entry which is preliminary data.</text>
</comment>
<feature type="domain" description="Knr4/Smi1-like" evidence="1">
    <location>
        <begin position="39"/>
        <end position="189"/>
    </location>
</feature>
<dbReference type="InterPro" id="IPR037883">
    <property type="entry name" value="Knr4/Smi1-like_sf"/>
</dbReference>
<dbReference type="RefSeq" id="WP_158041517.1">
    <property type="nucleotide sequence ID" value="NZ_JACCFV010000001.1"/>
</dbReference>
<evidence type="ECO:0000259" key="1">
    <source>
        <dbReference type="SMART" id="SM00860"/>
    </source>
</evidence>
<dbReference type="Pfam" id="PF09346">
    <property type="entry name" value="SMI1_KNR4"/>
    <property type="match status" value="1"/>
</dbReference>
<proteinExistence type="predicted"/>
<accession>A0A7J5BNW4</accession>